<gene>
    <name evidence="2" type="ORF">G7043_13790</name>
</gene>
<sequence length="182" mass="20038">MLTPSVAVVVGFVLLVGNPWLYRDIFIVLSDIETSGRFVTVLMSYPRWHVDVDQVGPFLFWFGNLRTVLFVAFAIAGLLKVPRWLGERTGGAGLFVTTLGLTTLSAVGAGLISSVVAMVLLNDESALEYFYTDEPEVFLLSQFGASASFGVLFGLVLGIVEVMRRRTPTGRERRVNAPKSFW</sequence>
<evidence type="ECO:0000313" key="2">
    <source>
        <dbReference type="EMBL" id="NGY59996.1"/>
    </source>
</evidence>
<reference evidence="2 3" key="1">
    <citation type="submission" date="2020-03" db="EMBL/GenBank/DDBJ databases">
        <title>Isolation and identification of active actinomycetes.</title>
        <authorList>
            <person name="Sun X."/>
        </authorList>
    </citation>
    <scope>NUCLEOTIDE SEQUENCE [LARGE SCALE GENOMIC DNA]</scope>
    <source>
        <strain evidence="2 3">NEAU-D13</strain>
    </source>
</reference>
<feature type="transmembrane region" description="Helical" evidence="1">
    <location>
        <begin position="58"/>
        <end position="79"/>
    </location>
</feature>
<keyword evidence="3" id="KW-1185">Reference proteome</keyword>
<evidence type="ECO:0000256" key="1">
    <source>
        <dbReference type="SAM" id="Phobius"/>
    </source>
</evidence>
<comment type="caution">
    <text evidence="2">The sequence shown here is derived from an EMBL/GenBank/DDBJ whole genome shotgun (WGS) entry which is preliminary data.</text>
</comment>
<keyword evidence="1" id="KW-0472">Membrane</keyword>
<feature type="transmembrane region" description="Helical" evidence="1">
    <location>
        <begin position="140"/>
        <end position="163"/>
    </location>
</feature>
<dbReference type="EMBL" id="JAAMPJ010000003">
    <property type="protein sequence ID" value="NGY59996.1"/>
    <property type="molecule type" value="Genomic_DNA"/>
</dbReference>
<keyword evidence="1" id="KW-0812">Transmembrane</keyword>
<dbReference type="RefSeq" id="WP_166046003.1">
    <property type="nucleotide sequence ID" value="NZ_JAAMPJ010000003.1"/>
</dbReference>
<evidence type="ECO:0000313" key="3">
    <source>
        <dbReference type="Proteomes" id="UP000481360"/>
    </source>
</evidence>
<organism evidence="2 3">
    <name type="scientific">Lentzea alba</name>
    <dbReference type="NCBI Taxonomy" id="2714351"/>
    <lineage>
        <taxon>Bacteria</taxon>
        <taxon>Bacillati</taxon>
        <taxon>Actinomycetota</taxon>
        <taxon>Actinomycetes</taxon>
        <taxon>Pseudonocardiales</taxon>
        <taxon>Pseudonocardiaceae</taxon>
        <taxon>Lentzea</taxon>
    </lineage>
</organism>
<name>A0A7C9VSW0_9PSEU</name>
<accession>A0A7C9VSW0</accession>
<dbReference type="AlphaFoldDB" id="A0A7C9VSW0"/>
<protein>
    <submittedName>
        <fullName evidence="2">Uncharacterized protein</fullName>
    </submittedName>
</protein>
<proteinExistence type="predicted"/>
<keyword evidence="1" id="KW-1133">Transmembrane helix</keyword>
<dbReference type="Proteomes" id="UP000481360">
    <property type="component" value="Unassembled WGS sequence"/>
</dbReference>
<feature type="transmembrane region" description="Helical" evidence="1">
    <location>
        <begin position="91"/>
        <end position="120"/>
    </location>
</feature>